<evidence type="ECO:0000313" key="3">
    <source>
        <dbReference type="Proteomes" id="UP001280121"/>
    </source>
</evidence>
<dbReference type="InterPro" id="IPR036397">
    <property type="entry name" value="RNaseH_sf"/>
</dbReference>
<dbReference type="AlphaFoldDB" id="A0AAD9U900"/>
<dbReference type="PROSITE" id="PS50879">
    <property type="entry name" value="RNASE_H_1"/>
    <property type="match status" value="1"/>
</dbReference>
<dbReference type="Gene3D" id="3.30.420.10">
    <property type="entry name" value="Ribonuclease H-like superfamily/Ribonuclease H"/>
    <property type="match status" value="1"/>
</dbReference>
<dbReference type="InterPro" id="IPR002156">
    <property type="entry name" value="RNaseH_domain"/>
</dbReference>
<sequence length="364" mass="41621">MSVFKIPLGITHKIEKLQRSFLWGDGLVKKKLHAINWEVVCRSKMKGCLGIGKVAVKNQGESLWKRVIVARYGLDDLRLYWNWKGTNHPSFFTKAIAIMYNENSRSTQVLQEGSKVIIGEGNRASFWEDIRVEESALKVFFPRIFALATKKVGVVCSESGRIRRGISDVLVWTVNSKGFFSVNSFCRRIEGECHDIDEIGKFIWKGISPPKFETFVWQLLKERVMVRQDFRNQKVFKGKKADFSVAIDTIKFRTAFWFKFHDRGVKDSITAIMLNIPDLCIDPRRSRKRKVEEWIPPVSEGLKFNVDGSSRGNPRPAGISGVLRDSRGKIICLFSLYMGIFDSNLMELLAIEKACSLCDKSSSF</sequence>
<dbReference type="EMBL" id="JANJYI010000005">
    <property type="protein sequence ID" value="KAK2649662.1"/>
    <property type="molecule type" value="Genomic_DNA"/>
</dbReference>
<dbReference type="PANTHER" id="PTHR36617:SF5">
    <property type="entry name" value="OS05G0421675 PROTEIN"/>
    <property type="match status" value="1"/>
</dbReference>
<protein>
    <recommendedName>
        <fullName evidence="1">RNase H type-1 domain-containing protein</fullName>
    </recommendedName>
</protein>
<dbReference type="InterPro" id="IPR044730">
    <property type="entry name" value="RNase_H-like_dom_plant"/>
</dbReference>
<dbReference type="GO" id="GO:0003676">
    <property type="term" value="F:nucleic acid binding"/>
    <property type="evidence" value="ECO:0007669"/>
    <property type="project" value="InterPro"/>
</dbReference>
<comment type="caution">
    <text evidence="2">The sequence shown here is derived from an EMBL/GenBank/DDBJ whole genome shotgun (WGS) entry which is preliminary data.</text>
</comment>
<proteinExistence type="predicted"/>
<dbReference type="Proteomes" id="UP001280121">
    <property type="component" value="Unassembled WGS sequence"/>
</dbReference>
<dbReference type="InterPro" id="IPR012337">
    <property type="entry name" value="RNaseH-like_sf"/>
</dbReference>
<dbReference type="SUPFAM" id="SSF53098">
    <property type="entry name" value="Ribonuclease H-like"/>
    <property type="match status" value="1"/>
</dbReference>
<dbReference type="CDD" id="cd06222">
    <property type="entry name" value="RNase_H_like"/>
    <property type="match status" value="1"/>
</dbReference>
<gene>
    <name evidence="2" type="ORF">Ddye_017151</name>
</gene>
<feature type="domain" description="RNase H type-1" evidence="1">
    <location>
        <begin position="298"/>
        <end position="364"/>
    </location>
</feature>
<dbReference type="GO" id="GO:0004523">
    <property type="term" value="F:RNA-DNA hybrid ribonuclease activity"/>
    <property type="evidence" value="ECO:0007669"/>
    <property type="project" value="InterPro"/>
</dbReference>
<organism evidence="2 3">
    <name type="scientific">Dipteronia dyeriana</name>
    <dbReference type="NCBI Taxonomy" id="168575"/>
    <lineage>
        <taxon>Eukaryota</taxon>
        <taxon>Viridiplantae</taxon>
        <taxon>Streptophyta</taxon>
        <taxon>Embryophyta</taxon>
        <taxon>Tracheophyta</taxon>
        <taxon>Spermatophyta</taxon>
        <taxon>Magnoliopsida</taxon>
        <taxon>eudicotyledons</taxon>
        <taxon>Gunneridae</taxon>
        <taxon>Pentapetalae</taxon>
        <taxon>rosids</taxon>
        <taxon>malvids</taxon>
        <taxon>Sapindales</taxon>
        <taxon>Sapindaceae</taxon>
        <taxon>Hippocastanoideae</taxon>
        <taxon>Acereae</taxon>
        <taxon>Dipteronia</taxon>
    </lineage>
</organism>
<accession>A0AAD9U900</accession>
<name>A0AAD9U900_9ROSI</name>
<reference evidence="2" key="1">
    <citation type="journal article" date="2023" name="Plant J.">
        <title>Genome sequences and population genomics provide insights into the demographic history, inbreeding, and mutation load of two 'living fossil' tree species of Dipteronia.</title>
        <authorList>
            <person name="Feng Y."/>
            <person name="Comes H.P."/>
            <person name="Chen J."/>
            <person name="Zhu S."/>
            <person name="Lu R."/>
            <person name="Zhang X."/>
            <person name="Li P."/>
            <person name="Qiu J."/>
            <person name="Olsen K.M."/>
            <person name="Qiu Y."/>
        </authorList>
    </citation>
    <scope>NUCLEOTIDE SEQUENCE</scope>
    <source>
        <strain evidence="2">KIB01</strain>
    </source>
</reference>
<keyword evidence="3" id="KW-1185">Reference proteome</keyword>
<evidence type="ECO:0000259" key="1">
    <source>
        <dbReference type="PROSITE" id="PS50879"/>
    </source>
</evidence>
<evidence type="ECO:0000313" key="2">
    <source>
        <dbReference type="EMBL" id="KAK2649662.1"/>
    </source>
</evidence>
<dbReference type="PANTHER" id="PTHR36617">
    <property type="entry name" value="PROTEIN, PUTATIVE-RELATED"/>
    <property type="match status" value="1"/>
</dbReference>